<dbReference type="OrthoDB" id="1448678at2"/>
<accession>A0A1H5HPH8</accession>
<evidence type="ECO:0000313" key="2">
    <source>
        <dbReference type="EMBL" id="SEE29896.1"/>
    </source>
</evidence>
<gene>
    <name evidence="2" type="ORF">SAMN04488034_101214</name>
</gene>
<dbReference type="STRING" id="390640.SAMN04488034_101214"/>
<feature type="region of interest" description="Disordered" evidence="1">
    <location>
        <begin position="32"/>
        <end position="57"/>
    </location>
</feature>
<sequence>MKERPRIFASFLLAVFALTLLHQFVPHLHHEHRENQRHELAHSHSHSHEHHHKKESEEPKGIISILLAMHSHSSSSSEVPVENSIEQFNLQESQAESTSEFEVYGQLIVYGVLEKERLRNYQPPPLFVIKYYSNYSLRGPPALG</sequence>
<feature type="compositionally biased region" description="Basic residues" evidence="1">
    <location>
        <begin position="43"/>
        <end position="53"/>
    </location>
</feature>
<keyword evidence="3" id="KW-1185">Reference proteome</keyword>
<feature type="compositionally biased region" description="Basic and acidic residues" evidence="1">
    <location>
        <begin position="32"/>
        <end position="42"/>
    </location>
</feature>
<evidence type="ECO:0000256" key="1">
    <source>
        <dbReference type="SAM" id="MobiDB-lite"/>
    </source>
</evidence>
<protein>
    <submittedName>
        <fullName evidence="2">Uncharacterized protein</fullName>
    </submittedName>
</protein>
<dbReference type="AlphaFoldDB" id="A0A1H5HPH8"/>
<dbReference type="RefSeq" id="WP_093110879.1">
    <property type="nucleotide sequence ID" value="NZ_FNGG01000001.1"/>
</dbReference>
<name>A0A1H5HPH8_9FLAO</name>
<dbReference type="Proteomes" id="UP000199448">
    <property type="component" value="Unassembled WGS sequence"/>
</dbReference>
<dbReference type="EMBL" id="FNUG01000001">
    <property type="protein sequence ID" value="SEE29896.1"/>
    <property type="molecule type" value="Genomic_DNA"/>
</dbReference>
<reference evidence="2 3" key="1">
    <citation type="submission" date="2016-10" db="EMBL/GenBank/DDBJ databases">
        <authorList>
            <person name="de Groot N.N."/>
        </authorList>
    </citation>
    <scope>NUCLEOTIDE SEQUENCE [LARGE SCALE GENOMIC DNA]</scope>
    <source>
        <strain evidence="2 3">DSM 23553</strain>
    </source>
</reference>
<proteinExistence type="predicted"/>
<organism evidence="2 3">
    <name type="scientific">Salinimicrobium catena</name>
    <dbReference type="NCBI Taxonomy" id="390640"/>
    <lineage>
        <taxon>Bacteria</taxon>
        <taxon>Pseudomonadati</taxon>
        <taxon>Bacteroidota</taxon>
        <taxon>Flavobacteriia</taxon>
        <taxon>Flavobacteriales</taxon>
        <taxon>Flavobacteriaceae</taxon>
        <taxon>Salinimicrobium</taxon>
    </lineage>
</organism>
<evidence type="ECO:0000313" key="3">
    <source>
        <dbReference type="Proteomes" id="UP000199448"/>
    </source>
</evidence>